<feature type="compositionally biased region" description="Polar residues" evidence="7">
    <location>
        <begin position="739"/>
        <end position="749"/>
    </location>
</feature>
<feature type="domain" description="A kinase-anchoring proteins AKAP-5 and AKAP-12 calmodulin (CaM)-binding" evidence="8">
    <location>
        <begin position="801"/>
        <end position="821"/>
    </location>
</feature>
<feature type="compositionally biased region" description="Polar residues" evidence="7">
    <location>
        <begin position="1604"/>
        <end position="1613"/>
    </location>
</feature>
<evidence type="ECO:0000313" key="10">
    <source>
        <dbReference type="EMBL" id="PNJ79011.1"/>
    </source>
</evidence>
<evidence type="ECO:0000256" key="2">
    <source>
        <dbReference type="ARBA" id="ARBA00022553"/>
    </source>
</evidence>
<keyword evidence="4" id="KW-0472">Membrane</keyword>
<feature type="compositionally biased region" description="Basic and acidic residues" evidence="7">
    <location>
        <begin position="1630"/>
        <end position="1640"/>
    </location>
</feature>
<feature type="region of interest" description="Disordered" evidence="7">
    <location>
        <begin position="938"/>
        <end position="1092"/>
    </location>
</feature>
<dbReference type="InterPro" id="IPR018459">
    <property type="entry name" value="RII-bd_1"/>
</dbReference>
<comment type="subcellular location">
    <subcellularLocation>
        <location evidence="1">Membrane</location>
        <topology evidence="1">Lipid-anchor</topology>
    </subcellularLocation>
</comment>
<feature type="short sequence motif" description="AKAP CaM-binding" evidence="6">
    <location>
        <begin position="801"/>
        <end position="821"/>
    </location>
</feature>
<dbReference type="PANTHER" id="PTHR23209">
    <property type="entry name" value="A-KINASE ANCHOR PROTEIN 12"/>
    <property type="match status" value="1"/>
</dbReference>
<dbReference type="GO" id="GO:0090036">
    <property type="term" value="P:regulation of protein kinase C signaling"/>
    <property type="evidence" value="ECO:0007669"/>
    <property type="project" value="InterPro"/>
</dbReference>
<feature type="region of interest" description="Disordered" evidence="7">
    <location>
        <begin position="1"/>
        <end position="53"/>
    </location>
</feature>
<feature type="region of interest" description="Disordered" evidence="7">
    <location>
        <begin position="1158"/>
        <end position="1276"/>
    </location>
</feature>
<feature type="region of interest" description="Disordered" evidence="7">
    <location>
        <begin position="1305"/>
        <end position="1365"/>
    </location>
</feature>
<keyword evidence="3 6" id="KW-0112">Calmodulin-binding</keyword>
<dbReference type="GO" id="GO:0016020">
    <property type="term" value="C:membrane"/>
    <property type="evidence" value="ECO:0007669"/>
    <property type="project" value="UniProtKB-SubCell"/>
</dbReference>
<dbReference type="GO" id="GO:0007165">
    <property type="term" value="P:signal transduction"/>
    <property type="evidence" value="ECO:0007669"/>
    <property type="project" value="TreeGrafter"/>
</dbReference>
<evidence type="ECO:0000256" key="3">
    <source>
        <dbReference type="ARBA" id="ARBA00022860"/>
    </source>
</evidence>
<dbReference type="EMBL" id="NDHI03003369">
    <property type="protein sequence ID" value="PNJ79010.1"/>
    <property type="molecule type" value="Genomic_DNA"/>
</dbReference>
<dbReference type="GO" id="GO:0010739">
    <property type="term" value="P:positive regulation of protein kinase A signaling"/>
    <property type="evidence" value="ECO:0007669"/>
    <property type="project" value="InterPro"/>
</dbReference>
<keyword evidence="5" id="KW-0449">Lipoprotein</keyword>
<feature type="compositionally biased region" description="Basic and acidic residues" evidence="7">
    <location>
        <begin position="1231"/>
        <end position="1251"/>
    </location>
</feature>
<dbReference type="InterPro" id="IPR001573">
    <property type="entry name" value="AKAP_WSK"/>
</dbReference>
<organism evidence="9">
    <name type="scientific">Pongo abelii</name>
    <name type="common">Sumatran orangutan</name>
    <name type="synonym">Pongo pygmaeus abelii</name>
    <dbReference type="NCBI Taxonomy" id="9601"/>
    <lineage>
        <taxon>Eukaryota</taxon>
        <taxon>Metazoa</taxon>
        <taxon>Chordata</taxon>
        <taxon>Craniata</taxon>
        <taxon>Vertebrata</taxon>
        <taxon>Euteleostomi</taxon>
        <taxon>Mammalia</taxon>
        <taxon>Eutheria</taxon>
        <taxon>Euarchontoglires</taxon>
        <taxon>Primates</taxon>
        <taxon>Haplorrhini</taxon>
        <taxon>Catarrhini</taxon>
        <taxon>Hominidae</taxon>
        <taxon>Pongo</taxon>
    </lineage>
</organism>
<evidence type="ECO:0000259" key="8">
    <source>
        <dbReference type="PROSITE" id="PS51893"/>
    </source>
</evidence>
<evidence type="ECO:0000256" key="6">
    <source>
        <dbReference type="PROSITE-ProRule" id="PRU01241"/>
    </source>
</evidence>
<feature type="region of interest" description="Disordered" evidence="7">
    <location>
        <begin position="419"/>
        <end position="887"/>
    </location>
</feature>
<feature type="compositionally biased region" description="Low complexity" evidence="7">
    <location>
        <begin position="145"/>
        <end position="154"/>
    </location>
</feature>
<name>A0A2J8XAG5_PONAB</name>
<dbReference type="GO" id="GO:0005516">
    <property type="term" value="F:calmodulin binding"/>
    <property type="evidence" value="ECO:0007669"/>
    <property type="project" value="UniProtKB-UniRule"/>
</dbReference>
<feature type="compositionally biased region" description="Basic and acidic residues" evidence="7">
    <location>
        <begin position="625"/>
        <end position="639"/>
    </location>
</feature>
<feature type="compositionally biased region" description="Low complexity" evidence="7">
    <location>
        <begin position="16"/>
        <end position="53"/>
    </location>
</feature>
<sequence>MGAGSSTEQRSPEQPPEGSSAPAEPEPSGGGPSAEAAPDTTADPAIAAADPATKLLQKNGQLSTINGVAEQDELSLQEGDLNGQKGALNGQGALNSQEEEEVIVTEVGQRDSEDVSERDTDKEMAAKSAVVHDVTDDGQEETPEIIEQIPSSESNLEELTQPTESQANDIGFKKVFKFVGFKFTVKKDKTEKPDTVQLLTVKKDEGEGAAGAGDHQDPSLGAGEAASKESEPKQSTEKPEETLKREQSHTEISPPAESGQAVEECKEEGEEKQEKEPSKSAESPTSPMTSETGSTFKKFFTQGWAGWRKKTSFRKPKEDEVEASEKKKEQEPEKVDTEEDGKAEVASEKLTASEQAHPQEPAESAHEPRLSAEYEKVELPSEEQVSGSQGPSEEKPAPLATEVFDEKIEIHQEEVVAEVHVSTVEERTKEQKTEVEETAGSVPAEELVEMDAEPQEAEPAKELVKLKETCVSGEDPTQGADLSPDEKVLSKPPEGVVSEVEMLSSQERMKVQGSPLKKLFTSTGLKKLSGKKQKGKRGGGDEESGEHTQVPADSPDSHEEQKGESSASSPEEPEEITCLEKGLAEVQQDGEAEEGATSDGEKKREGVTPWASFKKMVTPKKRVRRPSESDKEDELDKVKSATLSSTESAASEMQEEMKGSVEEPKPEEPKRKVDTSVSWEALICVGSSKKRARKGSSSDEEGGPKAMGGDHQKADEAGKDKETGTDGILAGSQEHDPGQGSSSPEQAGSPTEGEGVSTWESFKRLVTPRKKSKSKLEEKSEDSIAGSGVEHSTPDAEPGKEESWVSIKKLIPGRRKKRPDGKQEQAPVEDAGPTGANEDDSDVPAVVPLSEYDAVEKEKMEAQQAQKSAEQPEQKAAAEVSKELSESQAHMMAAAVIDGMRAATIIEERSPSWISASVTEPLEQVEAEAAPLTEEVLEREVIAEEEPPTVTEPLPENREVRGDTVVSEAELTPEAVTAAETAGPLGAEEGTEASAAEETAEMVSAVSQLTDSPDTTEEATPVQEVEGGVPDIEEQERRTQEVLQAVAEKVKEESQLPGTSGPEDALQPVQRAEAERPEEDAEAPGLKKETDVVLKVDAQEAKTEHFTQGKVVGQTTPESFEKAPQVTESIESSELVTTCQAKTLAGVKSQEMVMEQAIPPDSVETPTDSETDGSTPIADFDTPGTTQKDEIVEIHEENEVASGTQSGGTEAEAVPAQKERPPAPSSFVFQEETKEQSKMEDTLEHTDKEVSVETVSILSKTEGPQEAGQYADEKTKDVPFVEGLEGSIDTGITVSQEKVTEVALKDEGTEEAECKKDDALELQSHAKSAPSPMEREMVVQVEREKTEAEPTHVNEEKLEHETAVTVSEEVSKQLLQTVNVPIIDGAKEVSSLEGSPPPCLGQEEAVCTKIQVQSSEASFTLTAAAEEEKVLGETANILETGETLEPAGAHFVLEEKSSEKNEDFAAHPGEDAVPTGPECQAKSTPVIVSATTEKGLSSDLEGEKTTSLKWKSDEVDEQVACQEVKVSVAIEEDLQPENGILELETKSSKLVQNIIQTAVDQFVRTEETATEMLMSELQTQAHVIKADNQDAGQETEKEGEEPQASAQDETPITSAKEESESTAVGQAHSDISKDMSEASEKTTTVEVEGSTVNDQQLEEVILPSEEEGDGAGTKSVPEDDGHALLAERIEKSLVEPKEDEKGDDVDDPENQNSALADTDASGGLTKESPDTNGPKQKEKEDAQEVELQEGKVHSESDKAITPQAQEELQKQERESAKSELTES</sequence>
<feature type="short sequence motif" description="AKAP CaM-binding" evidence="6">
    <location>
        <begin position="607"/>
        <end position="627"/>
    </location>
</feature>
<keyword evidence="2" id="KW-0597">Phosphoprotein</keyword>
<feature type="compositionally biased region" description="Basic and acidic residues" evidence="7">
    <location>
        <begin position="315"/>
        <end position="347"/>
    </location>
</feature>
<feature type="compositionally biased region" description="Basic and acidic residues" evidence="7">
    <location>
        <begin position="108"/>
        <end position="125"/>
    </location>
</feature>
<protein>
    <submittedName>
        <fullName evidence="9">AKAP12 isoform 1</fullName>
    </submittedName>
    <submittedName>
        <fullName evidence="10">AKAP12 isoform 2</fullName>
    </submittedName>
</protein>
<dbReference type="GO" id="GO:0005737">
    <property type="term" value="C:cytoplasm"/>
    <property type="evidence" value="ECO:0007669"/>
    <property type="project" value="TreeGrafter"/>
</dbReference>
<feature type="region of interest" description="Disordered" evidence="7">
    <location>
        <begin position="1585"/>
        <end position="1783"/>
    </location>
</feature>
<feature type="domain" description="A kinase-anchoring proteins AKAP-5 and AKAP-12 calmodulin (CaM)-binding" evidence="8">
    <location>
        <begin position="607"/>
        <end position="627"/>
    </location>
</feature>
<reference evidence="9" key="1">
    <citation type="submission" date="2017-12" db="EMBL/GenBank/DDBJ databases">
        <title>High-resolution comparative analysis of great ape genomes.</title>
        <authorList>
            <person name="Pollen A."/>
            <person name="Hastie A."/>
            <person name="Hormozdiari F."/>
            <person name="Dougherty M."/>
            <person name="Liu R."/>
            <person name="Chaisson M."/>
            <person name="Hoppe E."/>
            <person name="Hill C."/>
            <person name="Pang A."/>
            <person name="Hillier L."/>
            <person name="Baker C."/>
            <person name="Armstrong J."/>
            <person name="Shendure J."/>
            <person name="Paten B."/>
            <person name="Wilson R."/>
            <person name="Chao H."/>
            <person name="Schneider V."/>
            <person name="Ventura M."/>
            <person name="Kronenberg Z."/>
            <person name="Murali S."/>
            <person name="Gordon D."/>
            <person name="Cantsilieris S."/>
            <person name="Munson K."/>
            <person name="Nelson B."/>
            <person name="Raja A."/>
            <person name="Underwood J."/>
            <person name="Diekhans M."/>
            <person name="Fiddes I."/>
            <person name="Haussler D."/>
            <person name="Eichler E."/>
        </authorList>
    </citation>
    <scope>NUCLEOTIDE SEQUENCE [LARGE SCALE GENOMIC DNA]</scope>
    <source>
        <strain evidence="9">Susie</strain>
    </source>
</reference>
<feature type="region of interest" description="Disordered" evidence="7">
    <location>
        <begin position="189"/>
        <end position="400"/>
    </location>
</feature>
<gene>
    <name evidence="9" type="ORF">CR201_G0003939</name>
</gene>
<feature type="compositionally biased region" description="Basic and acidic residues" evidence="7">
    <location>
        <begin position="1187"/>
        <end position="1198"/>
    </location>
</feature>
<feature type="compositionally biased region" description="Polar residues" evidence="7">
    <location>
        <begin position="1641"/>
        <end position="1655"/>
    </location>
</feature>
<evidence type="ECO:0000256" key="7">
    <source>
        <dbReference type="SAM" id="MobiDB-lite"/>
    </source>
</evidence>
<feature type="compositionally biased region" description="Polar residues" evidence="7">
    <location>
        <begin position="157"/>
        <end position="168"/>
    </location>
</feature>
<evidence type="ECO:0000256" key="1">
    <source>
        <dbReference type="ARBA" id="ARBA00004635"/>
    </source>
</evidence>
<feature type="compositionally biased region" description="Basic and acidic residues" evidence="7">
    <location>
        <begin position="1305"/>
        <end position="1319"/>
    </location>
</feature>
<comment type="caution">
    <text evidence="9">The sequence shown here is derived from an EMBL/GenBank/DDBJ whole genome shotgun (WGS) entry which is preliminary data.</text>
</comment>
<feature type="compositionally biased region" description="Polar residues" evidence="7">
    <location>
        <begin position="1164"/>
        <end position="1174"/>
    </location>
</feature>
<dbReference type="GO" id="GO:0051018">
    <property type="term" value="F:protein kinase A binding"/>
    <property type="evidence" value="ECO:0007669"/>
    <property type="project" value="InterPro"/>
</dbReference>
<feature type="compositionally biased region" description="Basic and acidic residues" evidence="7">
    <location>
        <begin position="1333"/>
        <end position="1362"/>
    </location>
</feature>
<dbReference type="PANTHER" id="PTHR23209:SF4">
    <property type="entry name" value="A-KINASE ANCHOR PROTEIN 12"/>
    <property type="match status" value="1"/>
</dbReference>
<feature type="compositionally biased region" description="Acidic residues" evidence="7">
    <location>
        <begin position="446"/>
        <end position="456"/>
    </location>
</feature>
<evidence type="ECO:0000256" key="4">
    <source>
        <dbReference type="ARBA" id="ARBA00023136"/>
    </source>
</evidence>
<evidence type="ECO:0000313" key="9">
    <source>
        <dbReference type="EMBL" id="PNJ79010.1"/>
    </source>
</evidence>
<feature type="compositionally biased region" description="Low complexity" evidence="7">
    <location>
        <begin position="640"/>
        <end position="652"/>
    </location>
</feature>
<accession>A0A2J8XAG5</accession>
<feature type="compositionally biased region" description="Basic residues" evidence="7">
    <location>
        <begin position="528"/>
        <end position="537"/>
    </location>
</feature>
<feature type="compositionally biased region" description="Basic and acidic residues" evidence="7">
    <location>
        <begin position="1735"/>
        <end position="1758"/>
    </location>
</feature>
<evidence type="ECO:0000256" key="5">
    <source>
        <dbReference type="ARBA" id="ARBA00023288"/>
    </source>
</evidence>
<feature type="compositionally biased region" description="Basic and acidic residues" evidence="7">
    <location>
        <begin position="363"/>
        <end position="379"/>
    </location>
</feature>
<feature type="compositionally biased region" description="Basic and acidic residues" evidence="7">
    <location>
        <begin position="655"/>
        <end position="674"/>
    </location>
</feature>
<dbReference type="Pfam" id="PF10522">
    <property type="entry name" value="RII_binding_1"/>
    <property type="match status" value="1"/>
</dbReference>
<feature type="short sequence motif" description="AKAP CaM-binding" evidence="6">
    <location>
        <begin position="756"/>
        <end position="776"/>
    </location>
</feature>
<feature type="compositionally biased region" description="Basic and acidic residues" evidence="7">
    <location>
        <begin position="423"/>
        <end position="435"/>
    </location>
</feature>
<feature type="compositionally biased region" description="Basic and acidic residues" evidence="7">
    <location>
        <begin position="1676"/>
        <end position="1700"/>
    </location>
</feature>
<feature type="domain" description="A kinase-anchoring proteins AKAP-5 and AKAP-12 calmodulin (CaM)-binding" evidence="8">
    <location>
        <begin position="756"/>
        <end position="776"/>
    </location>
</feature>
<dbReference type="EMBL" id="NDHI03003369">
    <property type="protein sequence ID" value="PNJ79011.1"/>
    <property type="molecule type" value="Genomic_DNA"/>
</dbReference>
<feature type="region of interest" description="Disordered" evidence="7">
    <location>
        <begin position="75"/>
        <end position="169"/>
    </location>
</feature>
<dbReference type="STRING" id="9601.ENSPPYP00000019153"/>
<feature type="compositionally biased region" description="Low complexity" evidence="7">
    <location>
        <begin position="986"/>
        <end position="1006"/>
    </location>
</feature>
<dbReference type="PROSITE" id="PS51893">
    <property type="entry name" value="AKAP_CAM_BD"/>
    <property type="match status" value="3"/>
</dbReference>
<feature type="region of interest" description="Disordered" evidence="7">
    <location>
        <begin position="1105"/>
        <end position="1133"/>
    </location>
</feature>
<feature type="compositionally biased region" description="Basic and acidic residues" evidence="7">
    <location>
        <begin position="792"/>
        <end position="803"/>
    </location>
</feature>
<proteinExistence type="predicted"/>
<feature type="compositionally biased region" description="Basic and acidic residues" evidence="7">
    <location>
        <begin position="1767"/>
        <end position="1783"/>
    </location>
</feature>
<feature type="compositionally biased region" description="Basic and acidic residues" evidence="7">
    <location>
        <begin position="226"/>
        <end position="249"/>
    </location>
</feature>
<feature type="compositionally biased region" description="Basic and acidic residues" evidence="7">
    <location>
        <begin position="458"/>
        <end position="468"/>
    </location>
</feature>
<dbReference type="Pfam" id="PF03832">
    <property type="entry name" value="WSK"/>
    <property type="match status" value="3"/>
</dbReference>
<dbReference type="InterPro" id="IPR028540">
    <property type="entry name" value="AKAP12"/>
</dbReference>
<feature type="compositionally biased region" description="Basic and acidic residues" evidence="7">
    <location>
        <begin position="708"/>
        <end position="724"/>
    </location>
</feature>